<evidence type="ECO:0000256" key="1">
    <source>
        <dbReference type="SAM" id="MobiDB-lite"/>
    </source>
</evidence>
<dbReference type="KEGG" id="rgu:A4W93_15160"/>
<dbReference type="AlphaFoldDB" id="A0A1W6LA81"/>
<evidence type="ECO:0000256" key="2">
    <source>
        <dbReference type="SAM" id="SignalP"/>
    </source>
</evidence>
<name>A0A1W6LA81_9BURK</name>
<dbReference type="OrthoDB" id="9181422at2"/>
<sequence>MKISRLRLSARVGFTALAAGLALGVCTSAMAQWKWRDTNNRIQYSDLPPPAGVPESSILQRPAGATRRTPPQFVAPAASAASGAEAQASGPAATTDPELEAKRKKGEQDQAAARKAEEAKNAAARADSCNRARAYQKSLDEGQRMARVNAAGEREVYDDKIRAEESKRTREIIAADCK</sequence>
<dbReference type="EMBL" id="CP015118">
    <property type="protein sequence ID" value="ARN21124.1"/>
    <property type="molecule type" value="Genomic_DNA"/>
</dbReference>
<organism evidence="3 4">
    <name type="scientific">Piscinibacter gummiphilus</name>
    <dbReference type="NCBI Taxonomy" id="946333"/>
    <lineage>
        <taxon>Bacteria</taxon>
        <taxon>Pseudomonadati</taxon>
        <taxon>Pseudomonadota</taxon>
        <taxon>Betaproteobacteria</taxon>
        <taxon>Burkholderiales</taxon>
        <taxon>Sphaerotilaceae</taxon>
        <taxon>Piscinibacter</taxon>
    </lineage>
</organism>
<evidence type="ECO:0000313" key="3">
    <source>
        <dbReference type="EMBL" id="ARN21124.1"/>
    </source>
</evidence>
<feature type="compositionally biased region" description="Low complexity" evidence="1">
    <location>
        <begin position="75"/>
        <end position="93"/>
    </location>
</feature>
<reference evidence="3 4" key="1">
    <citation type="submission" date="2016-04" db="EMBL/GenBank/DDBJ databases">
        <title>Complete genome sequence of natural rubber-degrading, novel Gram-negative bacterium, Rhizobacter gummiphilus strain NS21.</title>
        <authorList>
            <person name="Tabata M."/>
            <person name="Kasai D."/>
            <person name="Fukuda M."/>
        </authorList>
    </citation>
    <scope>NUCLEOTIDE SEQUENCE [LARGE SCALE GENOMIC DNA]</scope>
    <source>
        <strain evidence="3 4">NS21</strain>
    </source>
</reference>
<keyword evidence="2" id="KW-0732">Signal</keyword>
<feature type="region of interest" description="Disordered" evidence="1">
    <location>
        <begin position="45"/>
        <end position="129"/>
    </location>
</feature>
<gene>
    <name evidence="3" type="ORF">A4W93_15160</name>
</gene>
<dbReference type="Proteomes" id="UP000193427">
    <property type="component" value="Chromosome"/>
</dbReference>
<evidence type="ECO:0008006" key="5">
    <source>
        <dbReference type="Google" id="ProtNLM"/>
    </source>
</evidence>
<accession>A0A1W6LA81</accession>
<dbReference type="STRING" id="946333.A4W93_15160"/>
<proteinExistence type="predicted"/>
<dbReference type="RefSeq" id="WP_085751410.1">
    <property type="nucleotide sequence ID" value="NZ_BSPR01000004.1"/>
</dbReference>
<keyword evidence="4" id="KW-1185">Reference proteome</keyword>
<protein>
    <recommendedName>
        <fullName evidence="5">DUF4124 domain-containing protein</fullName>
    </recommendedName>
</protein>
<feature type="chain" id="PRO_5030036870" description="DUF4124 domain-containing protein" evidence="2">
    <location>
        <begin position="32"/>
        <end position="178"/>
    </location>
</feature>
<feature type="compositionally biased region" description="Basic and acidic residues" evidence="1">
    <location>
        <begin position="106"/>
        <end position="120"/>
    </location>
</feature>
<feature type="signal peptide" evidence="2">
    <location>
        <begin position="1"/>
        <end position="31"/>
    </location>
</feature>
<evidence type="ECO:0000313" key="4">
    <source>
        <dbReference type="Proteomes" id="UP000193427"/>
    </source>
</evidence>